<dbReference type="CDD" id="cd02510">
    <property type="entry name" value="pp-GalNAc-T"/>
    <property type="match status" value="1"/>
</dbReference>
<evidence type="ECO:0000256" key="1">
    <source>
        <dbReference type="ARBA" id="ARBA00001936"/>
    </source>
</evidence>
<dbReference type="Pfam" id="PF00652">
    <property type="entry name" value="Ricin_B_lectin"/>
    <property type="match status" value="1"/>
</dbReference>
<evidence type="ECO:0000313" key="21">
    <source>
        <dbReference type="Proteomes" id="UP000678499"/>
    </source>
</evidence>
<evidence type="ECO:0000256" key="12">
    <source>
        <dbReference type="ARBA" id="ARBA00023034"/>
    </source>
</evidence>
<dbReference type="GO" id="GO:0006493">
    <property type="term" value="P:protein O-linked glycosylation"/>
    <property type="evidence" value="ECO:0007669"/>
    <property type="project" value="TreeGrafter"/>
</dbReference>
<keyword evidence="15 16" id="KW-0464">Manganese</keyword>
<keyword evidence="21" id="KW-1185">Reference proteome</keyword>
<evidence type="ECO:0000256" key="10">
    <source>
        <dbReference type="ARBA" id="ARBA00022968"/>
    </source>
</evidence>
<dbReference type="PROSITE" id="PS50231">
    <property type="entry name" value="RICIN_B_LECTIN"/>
    <property type="match status" value="1"/>
</dbReference>
<dbReference type="InterPro" id="IPR029044">
    <property type="entry name" value="Nucleotide-diphossugar_trans"/>
</dbReference>
<dbReference type="PANTHER" id="PTHR11675:SF131">
    <property type="entry name" value="POLYPEPTIDE N-ACETYLGALACTOSAMINYLTRANSFERASE 9-RELATED"/>
    <property type="match status" value="1"/>
</dbReference>
<dbReference type="PANTHER" id="PTHR11675">
    <property type="entry name" value="N-ACETYLGALACTOSAMINYLTRANSFERASE"/>
    <property type="match status" value="1"/>
</dbReference>
<comment type="pathway">
    <text evidence="3 16">Protein modification; protein glycosylation.</text>
</comment>
<evidence type="ECO:0000256" key="4">
    <source>
        <dbReference type="ARBA" id="ARBA00005680"/>
    </source>
</evidence>
<evidence type="ECO:0000256" key="16">
    <source>
        <dbReference type="RuleBase" id="RU361242"/>
    </source>
</evidence>
<dbReference type="GO" id="GO:0030246">
    <property type="term" value="F:carbohydrate binding"/>
    <property type="evidence" value="ECO:0007669"/>
    <property type="project" value="UniProtKB-KW"/>
</dbReference>
<keyword evidence="10" id="KW-0735">Signal-anchor</keyword>
<dbReference type="EMBL" id="CAJPEX010002117">
    <property type="protein sequence ID" value="CAG0920510.1"/>
    <property type="molecule type" value="Genomic_DNA"/>
</dbReference>
<keyword evidence="14 16" id="KW-1015">Disulfide bond</keyword>
<dbReference type="InterPro" id="IPR000772">
    <property type="entry name" value="Ricin_B_lectin"/>
</dbReference>
<evidence type="ECO:0000256" key="6">
    <source>
        <dbReference type="ARBA" id="ARBA00022679"/>
    </source>
</evidence>
<evidence type="ECO:0000256" key="8">
    <source>
        <dbReference type="ARBA" id="ARBA00022723"/>
    </source>
</evidence>
<dbReference type="Proteomes" id="UP000678499">
    <property type="component" value="Unassembled WGS sequence"/>
</dbReference>
<dbReference type="CDD" id="cd23462">
    <property type="entry name" value="beta-trefoil_Ricin_Pgant9-like"/>
    <property type="match status" value="1"/>
</dbReference>
<dbReference type="Pfam" id="PF00535">
    <property type="entry name" value="Glycos_transf_2"/>
    <property type="match status" value="1"/>
</dbReference>
<gene>
    <name evidence="20" type="ORF">NMOB1V02_LOCUS8018</name>
</gene>
<evidence type="ECO:0000259" key="18">
    <source>
        <dbReference type="Pfam" id="PF00535"/>
    </source>
</evidence>
<dbReference type="OrthoDB" id="6119243at2759"/>
<keyword evidence="6 16" id="KW-0808">Transferase</keyword>
<evidence type="ECO:0000259" key="19">
    <source>
        <dbReference type="Pfam" id="PF00652"/>
    </source>
</evidence>
<evidence type="ECO:0000256" key="3">
    <source>
        <dbReference type="ARBA" id="ARBA00004922"/>
    </source>
</evidence>
<comment type="subcellular location">
    <subcellularLocation>
        <location evidence="2 16">Golgi apparatus membrane</location>
        <topology evidence="2 16">Single-pass type II membrane protein</topology>
    </subcellularLocation>
</comment>
<dbReference type="InterPro" id="IPR001173">
    <property type="entry name" value="Glyco_trans_2-like"/>
</dbReference>
<dbReference type="FunFam" id="3.90.550.10:FF:000021">
    <property type="entry name" value="Polypeptide N-acetylgalactosaminyltransferase"/>
    <property type="match status" value="1"/>
</dbReference>
<dbReference type="GO" id="GO:0046872">
    <property type="term" value="F:metal ion binding"/>
    <property type="evidence" value="ECO:0007669"/>
    <property type="project" value="UniProtKB-KW"/>
</dbReference>
<evidence type="ECO:0000256" key="15">
    <source>
        <dbReference type="ARBA" id="ARBA00023211"/>
    </source>
</evidence>
<comment type="similarity">
    <text evidence="4 16">Belongs to the glycosyltransferase 2 family. GalNAc-T subfamily.</text>
</comment>
<dbReference type="EC" id="2.4.1.-" evidence="16"/>
<evidence type="ECO:0000256" key="9">
    <source>
        <dbReference type="ARBA" id="ARBA00022734"/>
    </source>
</evidence>
<keyword evidence="13 16" id="KW-0472">Membrane</keyword>
<dbReference type="AlphaFoldDB" id="A0A7R9BTP1"/>
<sequence length="646" mass="73905">MLGGLRSGMSGKFQSLQNSASHAKDHQKTWPKKTQYQSLSGGFSVSMFSRRVRRHLRLCSCIQFLSISALIWLLITLISPENVIQNYPEELDQQQEQHQMPRTMDSLFDGAKELQRFPKPDYQRVNPYGDSAGAAAESPVLLLEDGDDENKKPVAVLAAARRLRRRKEGGPDEDGGEGNLAPPEMLEHPGEMGSPVTLPSNESMPLEMRLQVEKGWQQNGFNLFVSDMISVRRTLPDVRHEACKKLVYPKRLPKASVILCFNNEAWSTLLRSVHSILDRTPEHLLQEILLVDDFSERDHLKEPLDSYMERFPKVKIVRLRRREGLIRARLAGGRVARGSVLVYLDSHIETTEGWMEPLLFRISQNWSNVVVPIIDIISDDTFEYRGKSSDPISVGGFDWSLIFDWHTLPERVQKTLASPIQPVPSPTMAGGLFAIDKKFFEHLGTYDEAMDFWGGENLELSFKARHIFRHRSPLTWPYGRNVMRKNTIRLAEVWLDEYKTFYYDRIGDEKNTDAGDLSSRKELRRRLKCKSFKWYLTNVYPEMFVPSEAVARGEVRNMAYGHVFCMDSPAKKTNLHASVGVYPCHRQGGNQYWFHTRAGEIRRDEFCLDYAGQNVMLYQCHGGGGNQNWSYNPHVGQLAPVIPVDS</sequence>
<evidence type="ECO:0000256" key="11">
    <source>
        <dbReference type="ARBA" id="ARBA00022989"/>
    </source>
</evidence>
<dbReference type="Gene3D" id="2.80.10.50">
    <property type="match status" value="1"/>
</dbReference>
<feature type="region of interest" description="Disordered" evidence="17">
    <location>
        <begin position="163"/>
        <end position="196"/>
    </location>
</feature>
<keyword evidence="11 16" id="KW-1133">Transmembrane helix</keyword>
<dbReference type="UniPathway" id="UPA00378"/>
<evidence type="ECO:0000313" key="20">
    <source>
        <dbReference type="EMBL" id="CAD7280358.1"/>
    </source>
</evidence>
<dbReference type="GO" id="GO:0004653">
    <property type="term" value="F:polypeptide N-acetylgalactosaminyltransferase activity"/>
    <property type="evidence" value="ECO:0007669"/>
    <property type="project" value="UniProtKB-ARBA"/>
</dbReference>
<evidence type="ECO:0000256" key="13">
    <source>
        <dbReference type="ARBA" id="ARBA00023136"/>
    </source>
</evidence>
<dbReference type="InterPro" id="IPR035992">
    <property type="entry name" value="Ricin_B-like_lectins"/>
</dbReference>
<evidence type="ECO:0000256" key="5">
    <source>
        <dbReference type="ARBA" id="ARBA00022676"/>
    </source>
</evidence>
<evidence type="ECO:0000256" key="7">
    <source>
        <dbReference type="ARBA" id="ARBA00022692"/>
    </source>
</evidence>
<keyword evidence="12 16" id="KW-0333">Golgi apparatus</keyword>
<dbReference type="InterPro" id="IPR045885">
    <property type="entry name" value="GalNAc-T"/>
</dbReference>
<feature type="domain" description="Ricin B lectin" evidence="19">
    <location>
        <begin position="553"/>
        <end position="634"/>
    </location>
</feature>
<dbReference type="Gene3D" id="3.90.550.10">
    <property type="entry name" value="Spore Coat Polysaccharide Biosynthesis Protein SpsA, Chain A"/>
    <property type="match status" value="1"/>
</dbReference>
<dbReference type="GO" id="GO:0000139">
    <property type="term" value="C:Golgi membrane"/>
    <property type="evidence" value="ECO:0007669"/>
    <property type="project" value="UniProtKB-SubCell"/>
</dbReference>
<keyword evidence="7 16" id="KW-0812">Transmembrane</keyword>
<proteinExistence type="inferred from homology"/>
<dbReference type="SUPFAM" id="SSF50370">
    <property type="entry name" value="Ricin B-like lectins"/>
    <property type="match status" value="1"/>
</dbReference>
<keyword evidence="8" id="KW-0479">Metal-binding</keyword>
<evidence type="ECO:0000256" key="14">
    <source>
        <dbReference type="ARBA" id="ARBA00023157"/>
    </source>
</evidence>
<evidence type="ECO:0000256" key="2">
    <source>
        <dbReference type="ARBA" id="ARBA00004323"/>
    </source>
</evidence>
<evidence type="ECO:0000256" key="17">
    <source>
        <dbReference type="SAM" id="MobiDB-lite"/>
    </source>
</evidence>
<accession>A0A7R9BTP1</accession>
<feature type="transmembrane region" description="Helical" evidence="16">
    <location>
        <begin position="56"/>
        <end position="78"/>
    </location>
</feature>
<protein>
    <recommendedName>
        <fullName evidence="16">Polypeptide N-acetylgalactosaminyltransferase</fullName>
        <ecNumber evidence="16">2.4.1.-</ecNumber>
    </recommendedName>
    <alternativeName>
        <fullName evidence="16">Protein-UDP acetylgalactosaminyltransferase</fullName>
    </alternativeName>
</protein>
<name>A0A7R9BTP1_9CRUS</name>
<feature type="domain" description="Glycosyltransferase 2-like" evidence="18">
    <location>
        <begin position="256"/>
        <end position="439"/>
    </location>
</feature>
<keyword evidence="9 16" id="KW-0430">Lectin</keyword>
<reference evidence="20" key="1">
    <citation type="submission" date="2020-11" db="EMBL/GenBank/DDBJ databases">
        <authorList>
            <person name="Tran Van P."/>
        </authorList>
    </citation>
    <scope>NUCLEOTIDE SEQUENCE</scope>
</reference>
<comment type="cofactor">
    <cofactor evidence="1 16">
        <name>Mn(2+)</name>
        <dbReference type="ChEBI" id="CHEBI:29035"/>
    </cofactor>
</comment>
<dbReference type="EMBL" id="OA884154">
    <property type="protein sequence ID" value="CAD7280358.1"/>
    <property type="molecule type" value="Genomic_DNA"/>
</dbReference>
<organism evidence="20">
    <name type="scientific">Notodromas monacha</name>
    <dbReference type="NCBI Taxonomy" id="399045"/>
    <lineage>
        <taxon>Eukaryota</taxon>
        <taxon>Metazoa</taxon>
        <taxon>Ecdysozoa</taxon>
        <taxon>Arthropoda</taxon>
        <taxon>Crustacea</taxon>
        <taxon>Oligostraca</taxon>
        <taxon>Ostracoda</taxon>
        <taxon>Podocopa</taxon>
        <taxon>Podocopida</taxon>
        <taxon>Cypridocopina</taxon>
        <taxon>Cypridoidea</taxon>
        <taxon>Cyprididae</taxon>
        <taxon>Notodromas</taxon>
    </lineage>
</organism>
<dbReference type="SUPFAM" id="SSF53448">
    <property type="entry name" value="Nucleotide-diphospho-sugar transferases"/>
    <property type="match status" value="1"/>
</dbReference>
<keyword evidence="5 16" id="KW-0328">Glycosyltransferase</keyword>